<protein>
    <recommendedName>
        <fullName evidence="3">Lipoprotein</fullName>
    </recommendedName>
</protein>
<evidence type="ECO:0000313" key="1">
    <source>
        <dbReference type="EMBL" id="MUN39960.1"/>
    </source>
</evidence>
<gene>
    <name evidence="1" type="ORF">GNZ18_25680</name>
</gene>
<reference evidence="1 2" key="1">
    <citation type="submission" date="2019-11" db="EMBL/GenBank/DDBJ databases">
        <authorList>
            <person name="Cao P."/>
        </authorList>
    </citation>
    <scope>NUCLEOTIDE SEQUENCE [LARGE SCALE GENOMIC DNA]</scope>
    <source>
        <strain evidence="1 2">NEAU-AAG5</strain>
    </source>
</reference>
<dbReference type="RefSeq" id="WP_156219081.1">
    <property type="nucleotide sequence ID" value="NZ_WOFH01000009.1"/>
</dbReference>
<proteinExistence type="predicted"/>
<name>A0A7K1L6C7_9ACTN</name>
<dbReference type="PROSITE" id="PS51257">
    <property type="entry name" value="PROKAR_LIPOPROTEIN"/>
    <property type="match status" value="1"/>
</dbReference>
<dbReference type="EMBL" id="WOFH01000009">
    <property type="protein sequence ID" value="MUN39960.1"/>
    <property type="molecule type" value="Genomic_DNA"/>
</dbReference>
<sequence length="217" mass="22929">MKIAAAALVAAGALAGCGDAPKPGTAAIVGEDRITVTSLSQTVRDWRGQFKNDAVANRIRAGAAGQGDQLGTEAGESDLRMALTLLVNFQVADKLAKEQGVSVPDGRTDDVLREMNQQPGGAASITLASGLPRDRTRDLARYVATKRLVLERFGADGNPQSPATMQAGQRYTQLIRGTAGRLHIEVNPRYGTFDPLRGNVGQVAYRLSSPESGLDRS</sequence>
<accession>A0A7K1L6C7</accession>
<comment type="caution">
    <text evidence="1">The sequence shown here is derived from an EMBL/GenBank/DDBJ whole genome shotgun (WGS) entry which is preliminary data.</text>
</comment>
<dbReference type="Proteomes" id="UP000432015">
    <property type="component" value="Unassembled WGS sequence"/>
</dbReference>
<keyword evidence="2" id="KW-1185">Reference proteome</keyword>
<evidence type="ECO:0008006" key="3">
    <source>
        <dbReference type="Google" id="ProtNLM"/>
    </source>
</evidence>
<dbReference type="AlphaFoldDB" id="A0A7K1L6C7"/>
<organism evidence="1 2">
    <name type="scientific">Actinomadura litoris</name>
    <dbReference type="NCBI Taxonomy" id="2678616"/>
    <lineage>
        <taxon>Bacteria</taxon>
        <taxon>Bacillati</taxon>
        <taxon>Actinomycetota</taxon>
        <taxon>Actinomycetes</taxon>
        <taxon>Streptosporangiales</taxon>
        <taxon>Thermomonosporaceae</taxon>
        <taxon>Actinomadura</taxon>
    </lineage>
</organism>
<evidence type="ECO:0000313" key="2">
    <source>
        <dbReference type="Proteomes" id="UP000432015"/>
    </source>
</evidence>